<evidence type="ECO:0000313" key="2">
    <source>
        <dbReference type="Proteomes" id="UP000009080"/>
    </source>
</evidence>
<dbReference type="Proteomes" id="UP000009080">
    <property type="component" value="Chromosome"/>
</dbReference>
<keyword evidence="2" id="KW-1185">Reference proteome</keyword>
<dbReference type="RefSeq" id="WP_015818900.1">
    <property type="nucleotide sequence ID" value="NC_012997.1"/>
</dbReference>
<reference evidence="1 2" key="1">
    <citation type="journal article" date="2009" name="PLoS ONE">
        <title>The complete genome of Teredinibacter turnerae T7901: an intracellular endosymbiont of marine wood-boring bivalves (shipworms).</title>
        <authorList>
            <person name="Yang J.C."/>
            <person name="Madupu R."/>
            <person name="Durkin A.S."/>
            <person name="Ekborg N.A."/>
            <person name="Pedamallu C.S."/>
            <person name="Hostetler J.B."/>
            <person name="Radune D."/>
            <person name="Toms B.S."/>
            <person name="Henrissat B."/>
            <person name="Coutinho P.M."/>
            <person name="Schwarz S."/>
            <person name="Field L."/>
            <person name="Trindade-Silva A.E."/>
            <person name="Soares C.A.G."/>
            <person name="Elshahawi S."/>
            <person name="Hanora A."/>
            <person name="Schmidt E.W."/>
            <person name="Haygood M.G."/>
            <person name="Posfai J."/>
            <person name="Benner J."/>
            <person name="Madinger C."/>
            <person name="Nove J."/>
            <person name="Anton B."/>
            <person name="Chaudhary K."/>
            <person name="Foster J."/>
            <person name="Holman A."/>
            <person name="Kumar S."/>
            <person name="Lessard P.A."/>
            <person name="Luyten Y.A."/>
            <person name="Slatko B."/>
            <person name="Wood N."/>
            <person name="Wu B."/>
            <person name="Teplitski M."/>
            <person name="Mougous J.D."/>
            <person name="Ward N."/>
            <person name="Eisen J.A."/>
            <person name="Badger J.H."/>
            <person name="Distel D.L."/>
        </authorList>
    </citation>
    <scope>NUCLEOTIDE SEQUENCE [LARGE SCALE GENOMIC DNA]</scope>
    <source>
        <strain evidence="2">ATCC 39867 / T7901</strain>
    </source>
</reference>
<sequence>MLSQLKNLFSAKRGELVTVGASQDYLKKCPWFELVLSNKRLRFRDPSVLVGEACLQANIKKDLRPFINLESRADFTYWGDYGSVTVYTVVWRIGSGSNKLAVQTQQPTGPRPAFCFSLQLLTPQGQDYEQYDNLLVTQQSEAWIQAYLQRSNTFLNSVSLRVDPQAGLEVTFADENVHQPVVADTSPVELQQLAGGVFYLQESIASERYFLALGERDLAEFNFYTAPIWDGRSFPPGFAGLPRALMESVNVDQN</sequence>
<dbReference type="HOGENOM" id="CLU_1093865_0_0_6"/>
<dbReference type="eggNOG" id="ENOG5030T2U">
    <property type="taxonomic scope" value="Bacteria"/>
</dbReference>
<dbReference type="STRING" id="377629.TERTU_3331"/>
<dbReference type="KEGG" id="ttu:TERTU_3331"/>
<evidence type="ECO:0000313" key="1">
    <source>
        <dbReference type="EMBL" id="ACR12788.1"/>
    </source>
</evidence>
<dbReference type="AlphaFoldDB" id="C5BQJ9"/>
<accession>C5BQJ9</accession>
<gene>
    <name evidence="1" type="ordered locus">TERTU_3331</name>
</gene>
<dbReference type="OrthoDB" id="9864335at2"/>
<organism evidence="1 2">
    <name type="scientific">Teredinibacter turnerae (strain ATCC 39867 / T7901)</name>
    <dbReference type="NCBI Taxonomy" id="377629"/>
    <lineage>
        <taxon>Bacteria</taxon>
        <taxon>Pseudomonadati</taxon>
        <taxon>Pseudomonadota</taxon>
        <taxon>Gammaproteobacteria</taxon>
        <taxon>Cellvibrionales</taxon>
        <taxon>Cellvibrionaceae</taxon>
        <taxon>Teredinibacter</taxon>
    </lineage>
</organism>
<protein>
    <submittedName>
        <fullName evidence="1">Uncharacterized protein</fullName>
    </submittedName>
</protein>
<name>C5BQJ9_TERTT</name>
<dbReference type="EMBL" id="CP001614">
    <property type="protein sequence ID" value="ACR12788.1"/>
    <property type="molecule type" value="Genomic_DNA"/>
</dbReference>
<proteinExistence type="predicted"/>